<dbReference type="SUPFAM" id="SSF102114">
    <property type="entry name" value="Radical SAM enzymes"/>
    <property type="match status" value="1"/>
</dbReference>
<keyword evidence="3" id="KW-0408">Iron</keyword>
<dbReference type="InterPro" id="IPR051675">
    <property type="entry name" value="Endo/Exo/Phosphatase_dom_1"/>
</dbReference>
<evidence type="ECO:0000313" key="7">
    <source>
        <dbReference type="Proteomes" id="UP000002030"/>
    </source>
</evidence>
<dbReference type="GO" id="GO:0051536">
    <property type="term" value="F:iron-sulfur cluster binding"/>
    <property type="evidence" value="ECO:0007669"/>
    <property type="project" value="UniProtKB-KW"/>
</dbReference>
<accession>D1B7D6</accession>
<evidence type="ECO:0000256" key="4">
    <source>
        <dbReference type="ARBA" id="ARBA00023014"/>
    </source>
</evidence>
<keyword evidence="2" id="KW-0479">Metal-binding</keyword>
<keyword evidence="4" id="KW-0411">Iron-sulfur</keyword>
<evidence type="ECO:0000256" key="3">
    <source>
        <dbReference type="ARBA" id="ARBA00023004"/>
    </source>
</evidence>
<feature type="domain" description="Radical SAM core" evidence="5">
    <location>
        <begin position="48"/>
        <end position="167"/>
    </location>
</feature>
<organism evidence="6 7">
    <name type="scientific">Thermanaerovibrio acidaminovorans (strain ATCC 49978 / DSM 6589 / Su883)</name>
    <name type="common">Selenomonas acidaminovorans</name>
    <dbReference type="NCBI Taxonomy" id="525903"/>
    <lineage>
        <taxon>Bacteria</taxon>
        <taxon>Thermotogati</taxon>
        <taxon>Synergistota</taxon>
        <taxon>Synergistia</taxon>
        <taxon>Synergistales</taxon>
        <taxon>Synergistaceae</taxon>
        <taxon>Thermanaerovibrio</taxon>
    </lineage>
</organism>
<gene>
    <name evidence="6" type="ordered locus">Taci_1713</name>
</gene>
<dbReference type="Pfam" id="PF04055">
    <property type="entry name" value="Radical_SAM"/>
    <property type="match status" value="1"/>
</dbReference>
<keyword evidence="1" id="KW-0949">S-adenosyl-L-methionine</keyword>
<dbReference type="EnsemblBacteria" id="ACZ19927">
    <property type="protein sequence ID" value="ACZ19927"/>
    <property type="gene ID" value="Taci_1713"/>
</dbReference>
<dbReference type="CDD" id="cd01335">
    <property type="entry name" value="Radical_SAM"/>
    <property type="match status" value="1"/>
</dbReference>
<dbReference type="GO" id="GO:0003824">
    <property type="term" value="F:catalytic activity"/>
    <property type="evidence" value="ECO:0007669"/>
    <property type="project" value="InterPro"/>
</dbReference>
<dbReference type="InterPro" id="IPR058240">
    <property type="entry name" value="rSAM_sf"/>
</dbReference>
<dbReference type="eggNOG" id="COG4277">
    <property type="taxonomic scope" value="Bacteria"/>
</dbReference>
<dbReference type="OrthoDB" id="9801154at2"/>
<evidence type="ECO:0000313" key="6">
    <source>
        <dbReference type="EMBL" id="ACZ19927.1"/>
    </source>
</evidence>
<dbReference type="HOGENOM" id="CLU_033784_0_0_0"/>
<proteinExistence type="predicted"/>
<dbReference type="SUPFAM" id="SSF47781">
    <property type="entry name" value="RuvA domain 2-like"/>
    <property type="match status" value="1"/>
</dbReference>
<dbReference type="AlphaFoldDB" id="D1B7D6"/>
<dbReference type="Proteomes" id="UP000002030">
    <property type="component" value="Chromosome"/>
</dbReference>
<name>D1B7D6_THEAS</name>
<protein>
    <submittedName>
        <fullName evidence="6">Radical SAM domain protein</fullName>
    </submittedName>
</protein>
<sequence length="384" mass="43270">MAVDLMGRLRVLGDSARFDASCAPFRERALGVLPGVVWANRCRVLKVLMSNRCGYDCAYCVNRASSPVDRAQMEPRELADLFASLWRRGLVQGIFLSSAVVGSPDGTMERMIRALEIIRREHRFGGYVHAKVIPGSSFGLIRQMCLLADRVSVNLEVPSEEGLRALAPQKEGSAILAPMGRVASLLEEMGSSGHLKGGHTTQMILGATEDPDREVLKVSSALYRRFRLRRVYYSSYVPVSEDPRLPRRDPDRLREVRIYQADFLMRQYGMSYREILGDRQQLDRRLDPKASWALRNVHRFPVDLNSAEAEEILMVPGIGPKGVRAILEARRRGRLRIEDLGSLGLRVGRIRHFVTCDGHRPRLLESSHLEELLSAPPRQASLFQ</sequence>
<dbReference type="GO" id="GO:0046872">
    <property type="term" value="F:metal ion binding"/>
    <property type="evidence" value="ECO:0007669"/>
    <property type="project" value="UniProtKB-KW"/>
</dbReference>
<dbReference type="PANTHER" id="PTHR21180:SF9">
    <property type="entry name" value="TYPE II SECRETION SYSTEM PROTEIN K"/>
    <property type="match status" value="1"/>
</dbReference>
<dbReference type="Gene3D" id="1.10.150.320">
    <property type="entry name" value="Photosystem II 12 kDa extrinsic protein"/>
    <property type="match status" value="1"/>
</dbReference>
<dbReference type="SFLD" id="SFLDS00029">
    <property type="entry name" value="Radical_SAM"/>
    <property type="match status" value="1"/>
</dbReference>
<dbReference type="Gene3D" id="3.20.20.70">
    <property type="entry name" value="Aldolase class I"/>
    <property type="match status" value="1"/>
</dbReference>
<dbReference type="STRING" id="525903.Taci_1713"/>
<dbReference type="SFLD" id="SFLDG01102">
    <property type="entry name" value="Uncharacterised_Radical_SAM_Su"/>
    <property type="match status" value="1"/>
</dbReference>
<dbReference type="InterPro" id="IPR023874">
    <property type="entry name" value="DNA_rSAM_put"/>
</dbReference>
<dbReference type="RefSeq" id="WP_012870436.1">
    <property type="nucleotide sequence ID" value="NC_013522.1"/>
</dbReference>
<evidence type="ECO:0000256" key="2">
    <source>
        <dbReference type="ARBA" id="ARBA00022723"/>
    </source>
</evidence>
<reference evidence="6 7" key="1">
    <citation type="journal article" date="2009" name="Stand. Genomic Sci.">
        <title>Complete genome sequence of Thermanaerovibrio acidaminovorans type strain (Su883).</title>
        <authorList>
            <person name="Chovatia M."/>
            <person name="Sikorski J."/>
            <person name="Schroder M."/>
            <person name="Lapidus A."/>
            <person name="Nolan M."/>
            <person name="Tice H."/>
            <person name="Glavina Del Rio T."/>
            <person name="Copeland A."/>
            <person name="Cheng J.F."/>
            <person name="Lucas S."/>
            <person name="Chen F."/>
            <person name="Bruce D."/>
            <person name="Goodwin L."/>
            <person name="Pitluck S."/>
            <person name="Ivanova N."/>
            <person name="Mavromatis K."/>
            <person name="Ovchinnikova G."/>
            <person name="Pati A."/>
            <person name="Chen A."/>
            <person name="Palaniappan K."/>
            <person name="Land M."/>
            <person name="Hauser L."/>
            <person name="Chang Y.J."/>
            <person name="Jeffries C.D."/>
            <person name="Chain P."/>
            <person name="Saunders E."/>
            <person name="Detter J.C."/>
            <person name="Brettin T."/>
            <person name="Rohde M."/>
            <person name="Goker M."/>
            <person name="Spring S."/>
            <person name="Bristow J."/>
            <person name="Markowitz V."/>
            <person name="Hugenholtz P."/>
            <person name="Kyrpides N.C."/>
            <person name="Klenk H.P."/>
            <person name="Eisen J.A."/>
        </authorList>
    </citation>
    <scope>NUCLEOTIDE SEQUENCE [LARGE SCALE GENOMIC DNA]</scope>
    <source>
        <strain evidence="7">ATCC 49978 / DSM 6589 / Su883</strain>
    </source>
</reference>
<evidence type="ECO:0000259" key="5">
    <source>
        <dbReference type="Pfam" id="PF04055"/>
    </source>
</evidence>
<dbReference type="PANTHER" id="PTHR21180">
    <property type="entry name" value="ENDONUCLEASE/EXONUCLEASE/PHOSPHATASE FAMILY DOMAIN-CONTAINING PROTEIN 1"/>
    <property type="match status" value="1"/>
</dbReference>
<dbReference type="NCBIfam" id="TIGR03916">
    <property type="entry name" value="rSAM_link_UDG"/>
    <property type="match status" value="1"/>
</dbReference>
<evidence type="ECO:0000256" key="1">
    <source>
        <dbReference type="ARBA" id="ARBA00022691"/>
    </source>
</evidence>
<dbReference type="KEGG" id="tai:Taci_1713"/>
<dbReference type="InterPro" id="IPR010994">
    <property type="entry name" value="RuvA_2-like"/>
</dbReference>
<dbReference type="InterPro" id="IPR007197">
    <property type="entry name" value="rSAM"/>
</dbReference>
<dbReference type="EMBL" id="CP001818">
    <property type="protein sequence ID" value="ACZ19927.1"/>
    <property type="molecule type" value="Genomic_DNA"/>
</dbReference>
<dbReference type="InterPro" id="IPR013785">
    <property type="entry name" value="Aldolase_TIM"/>
</dbReference>
<keyword evidence="7" id="KW-1185">Reference proteome</keyword>